<dbReference type="InterPro" id="IPR001254">
    <property type="entry name" value="Trypsin_dom"/>
</dbReference>
<organism evidence="3">
    <name type="scientific">Anopheles sinensis</name>
    <name type="common">Mosquito</name>
    <dbReference type="NCBI Taxonomy" id="74873"/>
    <lineage>
        <taxon>Eukaryota</taxon>
        <taxon>Metazoa</taxon>
        <taxon>Ecdysozoa</taxon>
        <taxon>Arthropoda</taxon>
        <taxon>Hexapoda</taxon>
        <taxon>Insecta</taxon>
        <taxon>Pterygota</taxon>
        <taxon>Neoptera</taxon>
        <taxon>Endopterygota</taxon>
        <taxon>Diptera</taxon>
        <taxon>Nematocera</taxon>
        <taxon>Culicoidea</taxon>
        <taxon>Culicidae</taxon>
        <taxon>Anophelinae</taxon>
        <taxon>Anopheles</taxon>
    </lineage>
</organism>
<dbReference type="PROSITE" id="PS50240">
    <property type="entry name" value="TRYPSIN_DOM"/>
    <property type="match status" value="1"/>
</dbReference>
<evidence type="ECO:0000256" key="1">
    <source>
        <dbReference type="ARBA" id="ARBA00024195"/>
    </source>
</evidence>
<dbReference type="InterPro" id="IPR000033">
    <property type="entry name" value="LDLR_classB_rpt"/>
</dbReference>
<keyword evidence="5" id="KW-1185">Reference proteome</keyword>
<evidence type="ECO:0000313" key="4">
    <source>
        <dbReference type="EnsemblMetazoa" id="ASIC010727-PA"/>
    </source>
</evidence>
<dbReference type="SUPFAM" id="SSF50494">
    <property type="entry name" value="Trypsin-like serine proteases"/>
    <property type="match status" value="1"/>
</dbReference>
<dbReference type="GO" id="GO:0006508">
    <property type="term" value="P:proteolysis"/>
    <property type="evidence" value="ECO:0007669"/>
    <property type="project" value="InterPro"/>
</dbReference>
<dbReference type="EnsemblMetazoa" id="ASIC010727-RA">
    <property type="protein sequence ID" value="ASIC010727-PA"/>
    <property type="gene ID" value="ASIC010727"/>
</dbReference>
<dbReference type="PANTHER" id="PTHR24260">
    <property type="match status" value="1"/>
</dbReference>
<sequence>MQELNVAKLFIHPDYDHTTFGNDIAVLKLTSDINITDFVRPVSLWNTDSNENTIFGSQGSVIGFGLNEDDEESDTLQQATIPVLDAQTCLAYDNETYGNYLTAQMYCAGGKDNVSACNGDSGGGMFFNISDTWYLRGIVSFSPTRPNVKESLCDSSKPTVFTDVTKYRKWITRYTNTTKWLKNLKPCKDGAIEKDTECNAATRFDNGFLLQAIFLEEKVSLRRFSLKGDQAFNGRELLTVNSLFGIDKDCVEGRFYWTDYENESIFSAKYDGTDVKAFISKILDATCCAVDWISRHLYWVNDDKETIEVASLDNPDLRTTVMIDVDGNSRIAVDPLQGKLYITSEGHGIVWSNLDGSEPELLVESSGINGITFLITTGELCYVNEYTSKIECIDTRSRRIRTIASNVADAFFLAETGDIMYWSHYKSDTIEGINQQGIMDMTV</sequence>
<dbReference type="Proteomes" id="UP000030765">
    <property type="component" value="Unassembled WGS sequence"/>
</dbReference>
<dbReference type="EMBL" id="KE525231">
    <property type="protein sequence ID" value="KFB43051.1"/>
    <property type="molecule type" value="Genomic_DNA"/>
</dbReference>
<comment type="similarity">
    <text evidence="1">Belongs to the peptidase S1 family. CLIP subfamily.</text>
</comment>
<dbReference type="GO" id="GO:0004252">
    <property type="term" value="F:serine-type endopeptidase activity"/>
    <property type="evidence" value="ECO:0007669"/>
    <property type="project" value="InterPro"/>
</dbReference>
<accession>A0A084VYK7</accession>
<evidence type="ECO:0000313" key="5">
    <source>
        <dbReference type="Proteomes" id="UP000030765"/>
    </source>
</evidence>
<dbReference type="AlphaFoldDB" id="A0A084VYK7"/>
<dbReference type="CDD" id="cd00190">
    <property type="entry name" value="Tryp_SPc"/>
    <property type="match status" value="1"/>
</dbReference>
<dbReference type="InterPro" id="IPR043504">
    <property type="entry name" value="Peptidase_S1_PA_chymotrypsin"/>
</dbReference>
<dbReference type="InterPro" id="IPR009003">
    <property type="entry name" value="Peptidase_S1_PA"/>
</dbReference>
<dbReference type="Gene3D" id="2.40.10.10">
    <property type="entry name" value="Trypsin-like serine proteases"/>
    <property type="match status" value="1"/>
</dbReference>
<dbReference type="InterPro" id="IPR051333">
    <property type="entry name" value="CLIP_Serine_Protease"/>
</dbReference>
<dbReference type="VEuPathDB" id="VectorBase:ASIC010727"/>
<dbReference type="VEuPathDB" id="VectorBase:ASIS002858"/>
<protein>
    <submittedName>
        <fullName evidence="4">Peptidase S1 domain-containing protein</fullName>
    </submittedName>
</protein>
<reference evidence="4" key="2">
    <citation type="submission" date="2020-05" db="UniProtKB">
        <authorList>
            <consortium name="EnsemblMetazoa"/>
        </authorList>
    </citation>
    <scope>IDENTIFICATION</scope>
</reference>
<evidence type="ECO:0000313" key="3">
    <source>
        <dbReference type="EMBL" id="KFB43051.1"/>
    </source>
</evidence>
<dbReference type="SMART" id="SM00135">
    <property type="entry name" value="LY"/>
    <property type="match status" value="4"/>
</dbReference>
<dbReference type="SMART" id="SM00020">
    <property type="entry name" value="Tryp_SPc"/>
    <property type="match status" value="1"/>
</dbReference>
<dbReference type="EMBL" id="ATLV01018376">
    <property type="status" value="NOT_ANNOTATED_CDS"/>
    <property type="molecule type" value="Genomic_DNA"/>
</dbReference>
<dbReference type="STRING" id="74873.A0A084VYK7"/>
<dbReference type="PANTHER" id="PTHR24260:SF136">
    <property type="entry name" value="GH08193P-RELATED"/>
    <property type="match status" value="1"/>
</dbReference>
<name>A0A084VYK7_ANOSI</name>
<feature type="domain" description="Peptidase S1" evidence="2">
    <location>
        <begin position="1"/>
        <end position="176"/>
    </location>
</feature>
<gene>
    <name evidence="3" type="ORF">ZHAS_00010727</name>
</gene>
<dbReference type="SUPFAM" id="SSF63825">
    <property type="entry name" value="YWTD domain"/>
    <property type="match status" value="1"/>
</dbReference>
<dbReference type="Pfam" id="PF00089">
    <property type="entry name" value="Trypsin"/>
    <property type="match status" value="1"/>
</dbReference>
<proteinExistence type="inferred from homology"/>
<reference evidence="3 5" key="1">
    <citation type="journal article" date="2014" name="BMC Genomics">
        <title>Genome sequence of Anopheles sinensis provides insight into genetics basis of mosquito competence for malaria parasites.</title>
        <authorList>
            <person name="Zhou D."/>
            <person name="Zhang D."/>
            <person name="Ding G."/>
            <person name="Shi L."/>
            <person name="Hou Q."/>
            <person name="Ye Y."/>
            <person name="Xu Y."/>
            <person name="Zhou H."/>
            <person name="Xiong C."/>
            <person name="Li S."/>
            <person name="Yu J."/>
            <person name="Hong S."/>
            <person name="Yu X."/>
            <person name="Zou P."/>
            <person name="Chen C."/>
            <person name="Chang X."/>
            <person name="Wang W."/>
            <person name="Lv Y."/>
            <person name="Sun Y."/>
            <person name="Ma L."/>
            <person name="Shen B."/>
            <person name="Zhu C."/>
        </authorList>
    </citation>
    <scope>NUCLEOTIDE SEQUENCE [LARGE SCALE GENOMIC DNA]</scope>
</reference>
<dbReference type="OrthoDB" id="6147874at2759"/>
<dbReference type="InterPro" id="IPR011042">
    <property type="entry name" value="6-blade_b-propeller_TolB-like"/>
</dbReference>
<dbReference type="Gene3D" id="2.120.10.30">
    <property type="entry name" value="TolB, C-terminal domain"/>
    <property type="match status" value="1"/>
</dbReference>
<evidence type="ECO:0000259" key="2">
    <source>
        <dbReference type="PROSITE" id="PS50240"/>
    </source>
</evidence>